<accession>A0A8J6QXJ7</accession>
<evidence type="ECO:0000313" key="2">
    <source>
        <dbReference type="Proteomes" id="UP000632828"/>
    </source>
</evidence>
<protein>
    <submittedName>
        <fullName evidence="1">Tetratricopeptide repeat protein</fullName>
    </submittedName>
</protein>
<dbReference type="RefSeq" id="WP_191155648.1">
    <property type="nucleotide sequence ID" value="NZ_JACWUN010000009.1"/>
</dbReference>
<dbReference type="Pfam" id="PF13174">
    <property type="entry name" value="TPR_6"/>
    <property type="match status" value="1"/>
</dbReference>
<reference evidence="1" key="1">
    <citation type="submission" date="2020-09" db="EMBL/GenBank/DDBJ databases">
        <title>Pelobacter alkaliphilus sp. nov., a novel anaerobic arsenate-reducing bacterium from terrestrial mud volcano.</title>
        <authorList>
            <person name="Khomyakova M.A."/>
            <person name="Merkel A.Y."/>
            <person name="Slobodkin A.I."/>
        </authorList>
    </citation>
    <scope>NUCLEOTIDE SEQUENCE</scope>
    <source>
        <strain evidence="1">M08fum</strain>
    </source>
</reference>
<organism evidence="1 2">
    <name type="scientific">Pelovirga terrestris</name>
    <dbReference type="NCBI Taxonomy" id="2771352"/>
    <lineage>
        <taxon>Bacteria</taxon>
        <taxon>Pseudomonadati</taxon>
        <taxon>Thermodesulfobacteriota</taxon>
        <taxon>Desulfuromonadia</taxon>
        <taxon>Geobacterales</taxon>
        <taxon>Geobacteraceae</taxon>
        <taxon>Pelovirga</taxon>
    </lineage>
</organism>
<evidence type="ECO:0000313" key="1">
    <source>
        <dbReference type="EMBL" id="MBD1400758.1"/>
    </source>
</evidence>
<dbReference type="Proteomes" id="UP000632828">
    <property type="component" value="Unassembled WGS sequence"/>
</dbReference>
<dbReference type="EMBL" id="JACWUN010000009">
    <property type="protein sequence ID" value="MBD1400758.1"/>
    <property type="molecule type" value="Genomic_DNA"/>
</dbReference>
<proteinExistence type="predicted"/>
<dbReference type="Pfam" id="PF13432">
    <property type="entry name" value="TPR_16"/>
    <property type="match status" value="2"/>
</dbReference>
<sequence length="256" mass="30144">MVVFGYPKWQEYRSAEPQRFLTQAIKLESLGRTSEALDSYQQIIARFPKELAASEALYRVARLWHFDLQDPQQALLTYLQLERDYPDNNYIQQVGEAAARIVKIDLGDDIQAIGYYQRLLDSDQGQSDQYLYEIADSYFRLQNYPQSRIELENLLSAYPDSPLIPEVLHRKATILILENRTEEANQDWQQLVDDYPDSRYAARARFNMAVLLEERGELELALEIYRNLEDYPQPLLLEQKINHLTRRIHNRNEGLE</sequence>
<dbReference type="Gene3D" id="1.25.40.10">
    <property type="entry name" value="Tetratricopeptide repeat domain"/>
    <property type="match status" value="2"/>
</dbReference>
<dbReference type="InterPro" id="IPR019734">
    <property type="entry name" value="TPR_rpt"/>
</dbReference>
<gene>
    <name evidence="1" type="ORF">ICT70_08760</name>
</gene>
<name>A0A8J6QXJ7_9BACT</name>
<dbReference type="SUPFAM" id="SSF48452">
    <property type="entry name" value="TPR-like"/>
    <property type="match status" value="1"/>
</dbReference>
<dbReference type="SMART" id="SM00028">
    <property type="entry name" value="TPR"/>
    <property type="match status" value="3"/>
</dbReference>
<dbReference type="AlphaFoldDB" id="A0A8J6QXJ7"/>
<keyword evidence="2" id="KW-1185">Reference proteome</keyword>
<dbReference type="InterPro" id="IPR011990">
    <property type="entry name" value="TPR-like_helical_dom_sf"/>
</dbReference>
<comment type="caution">
    <text evidence="1">The sequence shown here is derived from an EMBL/GenBank/DDBJ whole genome shotgun (WGS) entry which is preliminary data.</text>
</comment>